<evidence type="ECO:0000313" key="1">
    <source>
        <dbReference type="EMBL" id="KAI5084328.1"/>
    </source>
</evidence>
<keyword evidence="2" id="KW-1185">Reference proteome</keyword>
<reference evidence="1" key="1">
    <citation type="submission" date="2021-01" db="EMBL/GenBank/DDBJ databases">
        <title>Adiantum capillus-veneris genome.</title>
        <authorList>
            <person name="Fang Y."/>
            <person name="Liao Q."/>
        </authorList>
    </citation>
    <scope>NUCLEOTIDE SEQUENCE</scope>
    <source>
        <strain evidence="1">H3</strain>
        <tissue evidence="1">Leaf</tissue>
    </source>
</reference>
<sequence length="98" mass="11128">MKQGMLDPTTIKFMIWDSERGICKTPNYPDVYPKCDIVQIICGSQNLEGGGCYDVYVGSDIKVNGVEIFMYSSAASWSFTIRMSIRARKDDQPRQTLF</sequence>
<protein>
    <submittedName>
        <fullName evidence="1">Uncharacterized protein</fullName>
    </submittedName>
</protein>
<gene>
    <name evidence="1" type="ORF">GOP47_0000497</name>
</gene>
<dbReference type="EMBL" id="JABFUD020000001">
    <property type="protein sequence ID" value="KAI5084328.1"/>
    <property type="molecule type" value="Genomic_DNA"/>
</dbReference>
<accession>A0A9D4VDM6</accession>
<dbReference type="AlphaFoldDB" id="A0A9D4VDM6"/>
<evidence type="ECO:0000313" key="2">
    <source>
        <dbReference type="Proteomes" id="UP000886520"/>
    </source>
</evidence>
<proteinExistence type="predicted"/>
<name>A0A9D4VDM6_ADICA</name>
<dbReference type="Proteomes" id="UP000886520">
    <property type="component" value="Chromosome 1"/>
</dbReference>
<comment type="caution">
    <text evidence="1">The sequence shown here is derived from an EMBL/GenBank/DDBJ whole genome shotgun (WGS) entry which is preliminary data.</text>
</comment>
<organism evidence="1 2">
    <name type="scientific">Adiantum capillus-veneris</name>
    <name type="common">Maidenhair fern</name>
    <dbReference type="NCBI Taxonomy" id="13818"/>
    <lineage>
        <taxon>Eukaryota</taxon>
        <taxon>Viridiplantae</taxon>
        <taxon>Streptophyta</taxon>
        <taxon>Embryophyta</taxon>
        <taxon>Tracheophyta</taxon>
        <taxon>Polypodiopsida</taxon>
        <taxon>Polypodiidae</taxon>
        <taxon>Polypodiales</taxon>
        <taxon>Pteridineae</taxon>
        <taxon>Pteridaceae</taxon>
        <taxon>Vittarioideae</taxon>
        <taxon>Adiantum</taxon>
    </lineage>
</organism>